<feature type="compositionally biased region" description="Basic and acidic residues" evidence="1">
    <location>
        <begin position="152"/>
        <end position="165"/>
    </location>
</feature>
<proteinExistence type="predicted"/>
<feature type="compositionally biased region" description="Basic and acidic residues" evidence="1">
    <location>
        <begin position="120"/>
        <end position="132"/>
    </location>
</feature>
<evidence type="ECO:0000313" key="2">
    <source>
        <dbReference type="EMBL" id="KAL3815873.1"/>
    </source>
</evidence>
<dbReference type="AlphaFoldDB" id="A0ABD3RSL4"/>
<organism evidence="2 3">
    <name type="scientific">Cyclostephanos tholiformis</name>
    <dbReference type="NCBI Taxonomy" id="382380"/>
    <lineage>
        <taxon>Eukaryota</taxon>
        <taxon>Sar</taxon>
        <taxon>Stramenopiles</taxon>
        <taxon>Ochrophyta</taxon>
        <taxon>Bacillariophyta</taxon>
        <taxon>Coscinodiscophyceae</taxon>
        <taxon>Thalassiosirophycidae</taxon>
        <taxon>Stephanodiscales</taxon>
        <taxon>Stephanodiscaceae</taxon>
        <taxon>Cyclostephanos</taxon>
    </lineage>
</organism>
<reference evidence="2 3" key="1">
    <citation type="submission" date="2024-10" db="EMBL/GenBank/DDBJ databases">
        <title>Updated reference genomes for cyclostephanoid diatoms.</title>
        <authorList>
            <person name="Roberts W.R."/>
            <person name="Alverson A.J."/>
        </authorList>
    </citation>
    <scope>NUCLEOTIDE SEQUENCE [LARGE SCALE GENOMIC DNA]</scope>
    <source>
        <strain evidence="2 3">AJA228-03</strain>
    </source>
</reference>
<dbReference type="EMBL" id="JALLPB020000178">
    <property type="protein sequence ID" value="KAL3815873.1"/>
    <property type="molecule type" value="Genomic_DNA"/>
</dbReference>
<feature type="compositionally biased region" description="Polar residues" evidence="1">
    <location>
        <begin position="57"/>
        <end position="67"/>
    </location>
</feature>
<feature type="compositionally biased region" description="Basic and acidic residues" evidence="1">
    <location>
        <begin position="34"/>
        <end position="47"/>
    </location>
</feature>
<feature type="region of interest" description="Disordered" evidence="1">
    <location>
        <begin position="34"/>
        <end position="67"/>
    </location>
</feature>
<feature type="region of interest" description="Disordered" evidence="1">
    <location>
        <begin position="81"/>
        <end position="182"/>
    </location>
</feature>
<keyword evidence="3" id="KW-1185">Reference proteome</keyword>
<evidence type="ECO:0000313" key="3">
    <source>
        <dbReference type="Proteomes" id="UP001530377"/>
    </source>
</evidence>
<comment type="caution">
    <text evidence="2">The sequence shown here is derived from an EMBL/GenBank/DDBJ whole genome shotgun (WGS) entry which is preliminary data.</text>
</comment>
<dbReference type="Proteomes" id="UP001530377">
    <property type="component" value="Unassembled WGS sequence"/>
</dbReference>
<protein>
    <submittedName>
        <fullName evidence="2">Uncharacterized protein</fullName>
    </submittedName>
</protein>
<accession>A0ABD3RSL4</accession>
<gene>
    <name evidence="2" type="ORF">ACHAXA_010263</name>
</gene>
<sequence length="182" mass="20324">MGTKMLSAAGARNIRAVKRREKPTQDIIDDRVGHEEKTVNHSNESRAHLLNSKRRSCTSGLRPSASANRIRGGIDEIKQKSRSGVETIKQKSRSGIDTIKKKSRSGVDSMRETGSNIVKKGPDVRVMKKKESPALPSRSLFQHKPRTWFGGKIDKGDKVKEDWRNSRPPPSSLKRMPTVDGD</sequence>
<name>A0ABD3RSL4_9STRA</name>
<evidence type="ECO:0000256" key="1">
    <source>
        <dbReference type="SAM" id="MobiDB-lite"/>
    </source>
</evidence>